<accession>A0A0S7C484</accession>
<protein>
    <submittedName>
        <fullName evidence="2">Protein containing MTH538 TIR-like domain</fullName>
    </submittedName>
</protein>
<feature type="domain" description="Thoeris protein ThsB TIR-like" evidence="1">
    <location>
        <begin position="8"/>
        <end position="105"/>
    </location>
</feature>
<sequence>MDKSHNIFISHYGKDDKHVQALKARLNGKGYNIRNFSVDSTNHKDGRIPSKPVIERLLRMRINWSSTFICLVGPKTHTRAWVNYEIQKAVEQGKRIIGVYTHGSKETAELPKNLEKVASNLIGWNSIDKIGEIISGKNYPIENADGNVVTDSFDRPIIRC</sequence>
<dbReference type="InterPro" id="IPR015032">
    <property type="entry name" value="ThsB__TIR-like_domain"/>
</dbReference>
<dbReference type="RefSeq" id="WP_062043204.1">
    <property type="nucleotide sequence ID" value="NZ_DF968183.1"/>
</dbReference>
<organism evidence="2">
    <name type="scientific">Lentimicrobium saccharophilum</name>
    <dbReference type="NCBI Taxonomy" id="1678841"/>
    <lineage>
        <taxon>Bacteria</taxon>
        <taxon>Pseudomonadati</taxon>
        <taxon>Bacteroidota</taxon>
        <taxon>Bacteroidia</taxon>
        <taxon>Bacteroidales</taxon>
        <taxon>Lentimicrobiaceae</taxon>
        <taxon>Lentimicrobium</taxon>
    </lineage>
</organism>
<evidence type="ECO:0000259" key="1">
    <source>
        <dbReference type="Pfam" id="PF08937"/>
    </source>
</evidence>
<dbReference type="Pfam" id="PF08937">
    <property type="entry name" value="ThsB_TIR"/>
    <property type="match status" value="1"/>
</dbReference>
<dbReference type="OrthoDB" id="9811746at2"/>
<keyword evidence="3" id="KW-1185">Reference proteome</keyword>
<dbReference type="SUPFAM" id="SSF52206">
    <property type="entry name" value="Hypothetical protein MTH538"/>
    <property type="match status" value="1"/>
</dbReference>
<dbReference type="EMBL" id="DF968183">
    <property type="protein sequence ID" value="GAP44246.1"/>
    <property type="molecule type" value="Genomic_DNA"/>
</dbReference>
<gene>
    <name evidence="2" type="ORF">TBC1_1247</name>
</gene>
<dbReference type="STRING" id="1678841.TBC1_1247"/>
<dbReference type="Gene3D" id="3.40.50.9200">
    <property type="entry name" value="Hypothetical protein MTH538"/>
    <property type="match status" value="1"/>
</dbReference>
<reference evidence="2" key="1">
    <citation type="journal article" date="2015" name="Genome Announc.">
        <title>Draft Genome Sequence of Bacteroidales Strain TBC1, a Novel Isolate from a Methanogenic Wastewater Treatment System.</title>
        <authorList>
            <person name="Tourlousse D.M."/>
            <person name="Matsuura N."/>
            <person name="Sun L."/>
            <person name="Toyonaga M."/>
            <person name="Kuroda K."/>
            <person name="Ohashi A."/>
            <person name="Cruz R."/>
            <person name="Yamaguchi T."/>
            <person name="Sekiguchi Y."/>
        </authorList>
    </citation>
    <scope>NUCLEOTIDE SEQUENCE [LARGE SCALE GENOMIC DNA]</scope>
    <source>
        <strain evidence="2">TBC1</strain>
    </source>
</reference>
<name>A0A0S7C484_9BACT</name>
<evidence type="ECO:0000313" key="2">
    <source>
        <dbReference type="EMBL" id="GAP44246.1"/>
    </source>
</evidence>
<dbReference type="Proteomes" id="UP000053091">
    <property type="component" value="Unassembled WGS sequence"/>
</dbReference>
<dbReference type="InterPro" id="IPR036490">
    <property type="entry name" value="ThsB_TIR-like_sf"/>
</dbReference>
<evidence type="ECO:0000313" key="3">
    <source>
        <dbReference type="Proteomes" id="UP000053091"/>
    </source>
</evidence>
<dbReference type="AlphaFoldDB" id="A0A0S7C484"/>
<proteinExistence type="predicted"/>